<dbReference type="RefSeq" id="XP_012768721.1">
    <property type="nucleotide sequence ID" value="XM_012913267.1"/>
</dbReference>
<feature type="compositionally biased region" description="Polar residues" evidence="2">
    <location>
        <begin position="151"/>
        <end position="174"/>
    </location>
</feature>
<evidence type="ECO:0000313" key="3">
    <source>
        <dbReference type="EMBL" id="CDR96535.1"/>
    </source>
</evidence>
<dbReference type="EMBL" id="LK391709">
    <property type="protein sequence ID" value="CDR96535.1"/>
    <property type="molecule type" value="Genomic_DNA"/>
</dbReference>
<dbReference type="Proteomes" id="UP000033188">
    <property type="component" value="Chromosome 3"/>
</dbReference>
<evidence type="ECO:0000313" key="4">
    <source>
        <dbReference type="Proteomes" id="UP000033188"/>
    </source>
</evidence>
<reference evidence="4" key="1">
    <citation type="journal article" date="2014" name="Nucleic Acids Res.">
        <title>The evolutionary dynamics of variant antigen genes in Babesia reveal a history of genomic innovation underlying host-parasite interaction.</title>
        <authorList>
            <person name="Jackson A.P."/>
            <person name="Otto T.D."/>
            <person name="Darby A."/>
            <person name="Ramaprasad A."/>
            <person name="Xia D."/>
            <person name="Echaide I.E."/>
            <person name="Farber M."/>
            <person name="Gahlot S."/>
            <person name="Gamble J."/>
            <person name="Gupta D."/>
            <person name="Gupta Y."/>
            <person name="Jackson L."/>
            <person name="Malandrin L."/>
            <person name="Malas T.B."/>
            <person name="Moussa E."/>
            <person name="Nair M."/>
            <person name="Reid A.J."/>
            <person name="Sanders M."/>
            <person name="Sharma J."/>
            <person name="Tracey A."/>
            <person name="Quail M.A."/>
            <person name="Weir W."/>
            <person name="Wastling J.M."/>
            <person name="Hall N."/>
            <person name="Willadsen P."/>
            <person name="Lingelbach K."/>
            <person name="Shiels B."/>
            <person name="Tait A."/>
            <person name="Berriman M."/>
            <person name="Allred D.R."/>
            <person name="Pain A."/>
        </authorList>
    </citation>
    <scope>NUCLEOTIDE SEQUENCE [LARGE SCALE GENOMIC DNA]</scope>
    <source>
        <strain evidence="4">Bond</strain>
    </source>
</reference>
<organism evidence="3 4">
    <name type="scientific">Babesia bigemina</name>
    <dbReference type="NCBI Taxonomy" id="5866"/>
    <lineage>
        <taxon>Eukaryota</taxon>
        <taxon>Sar</taxon>
        <taxon>Alveolata</taxon>
        <taxon>Apicomplexa</taxon>
        <taxon>Aconoidasida</taxon>
        <taxon>Piroplasmida</taxon>
        <taxon>Babesiidae</taxon>
        <taxon>Babesia</taxon>
    </lineage>
</organism>
<dbReference type="KEGG" id="bbig:BBBOND_0304385"/>
<feature type="coiled-coil region" evidence="1">
    <location>
        <begin position="68"/>
        <end position="95"/>
    </location>
</feature>
<dbReference type="OMA" id="NMNIELM"/>
<proteinExistence type="predicted"/>
<protein>
    <submittedName>
        <fullName evidence="3">Uncharacterized protein</fullName>
    </submittedName>
</protein>
<dbReference type="GeneID" id="24565076"/>
<keyword evidence="1" id="KW-0175">Coiled coil</keyword>
<feature type="compositionally biased region" description="Basic and acidic residues" evidence="2">
    <location>
        <begin position="269"/>
        <end position="279"/>
    </location>
</feature>
<feature type="region of interest" description="Disordered" evidence="2">
    <location>
        <begin position="704"/>
        <end position="743"/>
    </location>
</feature>
<feature type="region of interest" description="Disordered" evidence="2">
    <location>
        <begin position="138"/>
        <end position="193"/>
    </location>
</feature>
<evidence type="ECO:0000256" key="1">
    <source>
        <dbReference type="SAM" id="Coils"/>
    </source>
</evidence>
<keyword evidence="4" id="KW-1185">Reference proteome</keyword>
<dbReference type="AlphaFoldDB" id="A0A061DDS7"/>
<dbReference type="OrthoDB" id="365861at2759"/>
<name>A0A061DDS7_BABBI</name>
<sequence length="743" mass="81967">MSDGHVTFRCELVSDFPMALYGVKVTLWYNDYLSKEKYQRYYSRCKEERDIVERQTVEALDTGKSELFEELATAVHEASEAIENFEQEAQKLALSTRSGATESTQQETWAADTWAAFPEQDEGEVEDLATHHANKIADRPDAAASAGWPSKPTTQPDKLVSSVMSHQRNASFEGSLSLRESKPKANISSDHAGNRVDIDHWGATQPAHRAIKNEHTAGGYVGDDYDLCNYETTGSSYRDYFDGKHIGSYVPGFGKEAYGTEEPCVYKEEPTAGATEHRRVDKKHGIRSQYTADGLDGENGTEGTSRQRVPDAADKEFTQMAYGTNRRRTSIHEHFEDSYNITHESQRAPAPSHHESPYATYCDLLERCIAISDGYDLARQLKQLTLSDKIALCRSILEGGDKAATKADVPPPQKIKSATKPLHVDVTSMITRAAEDERGRDWEVPEPLWRVQDDGGISSYLGNYIVNGGHLFEGIHFTAYLSMRPFRDSTQVEVSTEVVRKLQNMDIYTALRGPGADAVRIVARSATTLTFICEPETWTHTLPSLAVSIVESDGTNREVLVKLPIGPFSFFEPADIPAKKIERIIENNAKVGFYTIHKAFVSRTKLHMHDLLAAMEKYFAITKTNTRQTLAAVDLNGQVLVATLRNRGDAVLLDVWSPNVKTLDSACTYIKEIAAALGADTDPKLALRSLRTMSVFPLEFEQITRSNPSSARSRPAAGGGGSRTGGVARPNIPGAFSGGAAPA</sequence>
<gene>
    <name evidence="3" type="ORF">BBBOND_0304385</name>
</gene>
<evidence type="ECO:0000256" key="2">
    <source>
        <dbReference type="SAM" id="MobiDB-lite"/>
    </source>
</evidence>
<accession>A0A061DDS7</accession>
<feature type="region of interest" description="Disordered" evidence="2">
    <location>
        <begin position="269"/>
        <end position="314"/>
    </location>
</feature>
<dbReference type="VEuPathDB" id="PiroplasmaDB:BBBOND_0304385"/>